<dbReference type="GO" id="GO:0005524">
    <property type="term" value="F:ATP binding"/>
    <property type="evidence" value="ECO:0007669"/>
    <property type="project" value="UniProtKB-UniRule"/>
</dbReference>
<evidence type="ECO:0000256" key="11">
    <source>
        <dbReference type="ARBA" id="ARBA00034617"/>
    </source>
</evidence>
<dbReference type="FunFam" id="1.10.486.10:FF:000001">
    <property type="entry name" value="DNA helicase"/>
    <property type="match status" value="1"/>
</dbReference>
<keyword evidence="2" id="KW-0235">DNA replication</keyword>
<organism evidence="19 20">
    <name type="scientific">Vibrio aquaticus</name>
    <dbReference type="NCBI Taxonomy" id="2496559"/>
    <lineage>
        <taxon>Bacteria</taxon>
        <taxon>Pseudomonadati</taxon>
        <taxon>Pseudomonadota</taxon>
        <taxon>Gammaproteobacteria</taxon>
        <taxon>Vibrionales</taxon>
        <taxon>Vibrionaceae</taxon>
        <taxon>Vibrio</taxon>
    </lineage>
</organism>
<dbReference type="InterPro" id="IPR014016">
    <property type="entry name" value="UvrD-like_ATP-bd"/>
</dbReference>
<sequence>MDPSLLLDGLNDKQREAVAAPLENLLVLAGAGSGKTRVLVHRIAWLMSVEQASPFSIMSVTFTNKAAAEMRGRIEELMMGSASGMWNGTFHGICHRILRAHYLDALLPEDFQIIDTDDQVRLLRRLIKAQNLDEKQWPAKQVAWWINGKKDEGLRPSHIDAYGDPITKTYLQLYSAYQEACDRAGLVDFAEILLRAHELLRDKKHIREHYQARFKHILVDEFQDTNNIQYAWLRMMAGPDSHVMIVGDDDQSIYGWRGAKIENIEKFTLEFPSVNTIRLEQNYRSTKTILEASNTLIANNTERMGKELWTDGVEGEPISVYSAYNELDEARFAVNKIKEWQDKGGALNDAAMLYRNNAQSRVLEEALIQAGLPYRIYGGMRFFERQEIKDALSYLRLMSNRNDDAAFERVVNTPTRGLGDKTLETIRFAARDQGSTMWQASMYLLENQVLAGRAAGALSRFIELVNALEDDTNELSLHEQTDHVIKYSGLFAMYEQEKGEKSKARIENLEELVTATRQFEKPEEADEMTLLTAFLTHAALEAGEGQADEFDDAVQLMTLHSAKGLEFPLVFMVGVEEGMFPSQMSAEEAGRLEEERRLCYVGMTRAMEKLYITYAEMRRLYGQDKYHKPSRFIRELPEKCLDEVRMKAQVSRPTSSGRFSQTVVKESFNETGFSLGSRVMHPKFGEGTIINFEGSGPQSRVQVAFNGEGIKWLVTAYAKLETL</sequence>
<keyword evidence="9" id="KW-0234">DNA repair</keyword>
<dbReference type="EC" id="5.6.2.4" evidence="12"/>
<feature type="domain" description="UvrD-like helicase C-terminal" evidence="18">
    <location>
        <begin position="287"/>
        <end position="564"/>
    </location>
</feature>
<evidence type="ECO:0000256" key="5">
    <source>
        <dbReference type="ARBA" id="ARBA00022801"/>
    </source>
</evidence>
<dbReference type="FunFam" id="1.10.10.160:FF:000002">
    <property type="entry name" value="DNA helicase"/>
    <property type="match status" value="1"/>
</dbReference>
<evidence type="ECO:0000256" key="1">
    <source>
        <dbReference type="ARBA" id="ARBA00009922"/>
    </source>
</evidence>
<evidence type="ECO:0000256" key="16">
    <source>
        <dbReference type="PROSITE-ProRule" id="PRU00560"/>
    </source>
</evidence>
<evidence type="ECO:0000256" key="8">
    <source>
        <dbReference type="ARBA" id="ARBA00023125"/>
    </source>
</evidence>
<dbReference type="CDD" id="cd17932">
    <property type="entry name" value="DEXQc_UvrD"/>
    <property type="match status" value="1"/>
</dbReference>
<name>A0A432CSS6_9VIBR</name>
<comment type="catalytic activity">
    <reaction evidence="11">
        <text>Couples ATP hydrolysis with the unwinding of duplex DNA by translocating in the 3'-5' direction.</text>
        <dbReference type="EC" id="5.6.2.4"/>
    </reaction>
</comment>
<proteinExistence type="inferred from homology"/>
<evidence type="ECO:0000259" key="17">
    <source>
        <dbReference type="PROSITE" id="PS51198"/>
    </source>
</evidence>
<keyword evidence="20" id="KW-1185">Reference proteome</keyword>
<dbReference type="Pfam" id="PF21196">
    <property type="entry name" value="PcrA_UvrD_tudor"/>
    <property type="match status" value="1"/>
</dbReference>
<keyword evidence="3 16" id="KW-0547">Nucleotide-binding</keyword>
<comment type="similarity">
    <text evidence="1">Belongs to the helicase family. UvrD subfamily.</text>
</comment>
<evidence type="ECO:0000256" key="7">
    <source>
        <dbReference type="ARBA" id="ARBA00022840"/>
    </source>
</evidence>
<dbReference type="InterPro" id="IPR013986">
    <property type="entry name" value="DExx_box_DNA_helicase_dom_sf"/>
</dbReference>
<evidence type="ECO:0000256" key="6">
    <source>
        <dbReference type="ARBA" id="ARBA00022806"/>
    </source>
</evidence>
<dbReference type="GO" id="GO:0003677">
    <property type="term" value="F:DNA binding"/>
    <property type="evidence" value="ECO:0007669"/>
    <property type="project" value="UniProtKB-KW"/>
</dbReference>
<dbReference type="InterPro" id="IPR005753">
    <property type="entry name" value="DNA_helicase_ATP-dep_UvrD"/>
</dbReference>
<keyword evidence="4" id="KW-0227">DNA damage</keyword>
<dbReference type="InterPro" id="IPR014017">
    <property type="entry name" value="DNA_helicase_UvrD-like_C"/>
</dbReference>
<dbReference type="Pfam" id="PF13361">
    <property type="entry name" value="UvrD_C"/>
    <property type="match status" value="1"/>
</dbReference>
<keyword evidence="5 16" id="KW-0378">Hydrolase</keyword>
<dbReference type="AlphaFoldDB" id="A0A432CSS6"/>
<dbReference type="GO" id="GO:0016887">
    <property type="term" value="F:ATP hydrolysis activity"/>
    <property type="evidence" value="ECO:0007669"/>
    <property type="project" value="RHEA"/>
</dbReference>
<dbReference type="SUPFAM" id="SSF52540">
    <property type="entry name" value="P-loop containing nucleoside triphosphate hydrolases"/>
    <property type="match status" value="1"/>
</dbReference>
<dbReference type="PANTHER" id="PTHR11070">
    <property type="entry name" value="UVRD / RECB / PCRA DNA HELICASE FAMILY MEMBER"/>
    <property type="match status" value="1"/>
</dbReference>
<dbReference type="GO" id="GO:0005829">
    <property type="term" value="C:cytosol"/>
    <property type="evidence" value="ECO:0007669"/>
    <property type="project" value="TreeGrafter"/>
</dbReference>
<evidence type="ECO:0000256" key="12">
    <source>
        <dbReference type="ARBA" id="ARBA00034808"/>
    </source>
</evidence>
<dbReference type="GO" id="GO:0043138">
    <property type="term" value="F:3'-5' DNA helicase activity"/>
    <property type="evidence" value="ECO:0007669"/>
    <property type="project" value="UniProtKB-EC"/>
</dbReference>
<evidence type="ECO:0000256" key="4">
    <source>
        <dbReference type="ARBA" id="ARBA00022763"/>
    </source>
</evidence>
<protein>
    <recommendedName>
        <fullName evidence="15">DNA helicase II</fullName>
        <ecNumber evidence="12">5.6.2.4</ecNumber>
    </recommendedName>
    <alternativeName>
        <fullName evidence="13">DNA 3'-5' helicase II</fullName>
    </alternativeName>
</protein>
<evidence type="ECO:0000256" key="10">
    <source>
        <dbReference type="ARBA" id="ARBA00023235"/>
    </source>
</evidence>
<accession>A0A432CSS6</accession>
<evidence type="ECO:0000256" key="13">
    <source>
        <dbReference type="ARBA" id="ARBA00034923"/>
    </source>
</evidence>
<dbReference type="OrthoDB" id="9806690at2"/>
<keyword evidence="10" id="KW-0413">Isomerase</keyword>
<dbReference type="Proteomes" id="UP000268973">
    <property type="component" value="Unassembled WGS sequence"/>
</dbReference>
<evidence type="ECO:0000256" key="2">
    <source>
        <dbReference type="ARBA" id="ARBA00022705"/>
    </source>
</evidence>
<reference evidence="19 20" key="1">
    <citation type="submission" date="2018-12" db="EMBL/GenBank/DDBJ databases">
        <title>Vibrio sp. isolated from China Sea.</title>
        <authorList>
            <person name="Li Y."/>
        </authorList>
    </citation>
    <scope>NUCLEOTIDE SEQUENCE [LARGE SCALE GENOMIC DNA]</scope>
    <source>
        <strain evidence="19 20">BEI207</strain>
    </source>
</reference>
<dbReference type="FunFam" id="3.40.50.300:FF:001201">
    <property type="entry name" value="ATP-dependent DNA helicase UvrD2"/>
    <property type="match status" value="1"/>
</dbReference>
<dbReference type="GO" id="GO:0033202">
    <property type="term" value="C:DNA helicase complex"/>
    <property type="evidence" value="ECO:0007669"/>
    <property type="project" value="TreeGrafter"/>
</dbReference>
<dbReference type="InterPro" id="IPR000212">
    <property type="entry name" value="DNA_helicase_UvrD/REP"/>
</dbReference>
<dbReference type="Gene3D" id="1.10.10.160">
    <property type="match status" value="1"/>
</dbReference>
<evidence type="ECO:0000256" key="9">
    <source>
        <dbReference type="ARBA" id="ARBA00023204"/>
    </source>
</evidence>
<dbReference type="RefSeq" id="WP_126575605.1">
    <property type="nucleotide sequence ID" value="NZ_RXZH01000010.1"/>
</dbReference>
<dbReference type="NCBIfam" id="NF008743">
    <property type="entry name" value="PRK11773.1"/>
    <property type="match status" value="1"/>
</dbReference>
<keyword evidence="8" id="KW-0238">DNA-binding</keyword>
<dbReference type="InterPro" id="IPR027417">
    <property type="entry name" value="P-loop_NTPase"/>
</dbReference>
<dbReference type="Gene3D" id="1.10.486.10">
    <property type="entry name" value="PCRA, domain 4"/>
    <property type="match status" value="1"/>
</dbReference>
<evidence type="ECO:0000313" key="19">
    <source>
        <dbReference type="EMBL" id="RTZ14231.1"/>
    </source>
</evidence>
<keyword evidence="7 16" id="KW-0067">ATP-binding</keyword>
<evidence type="ECO:0000256" key="3">
    <source>
        <dbReference type="ARBA" id="ARBA00022741"/>
    </source>
</evidence>
<dbReference type="GO" id="GO:0042802">
    <property type="term" value="F:identical protein binding"/>
    <property type="evidence" value="ECO:0007669"/>
    <property type="project" value="UniProtKB-ARBA"/>
</dbReference>
<dbReference type="PROSITE" id="PS51198">
    <property type="entry name" value="UVRD_HELICASE_ATP_BIND"/>
    <property type="match status" value="1"/>
</dbReference>
<dbReference type="Gene3D" id="3.40.50.300">
    <property type="entry name" value="P-loop containing nucleotide triphosphate hydrolases"/>
    <property type="match status" value="2"/>
</dbReference>
<keyword evidence="6 16" id="KW-0347">Helicase</keyword>
<dbReference type="GO" id="GO:0006260">
    <property type="term" value="P:DNA replication"/>
    <property type="evidence" value="ECO:0007669"/>
    <property type="project" value="UniProtKB-KW"/>
</dbReference>
<dbReference type="EMBL" id="RXZH01000010">
    <property type="protein sequence ID" value="RTZ14231.1"/>
    <property type="molecule type" value="Genomic_DNA"/>
</dbReference>
<dbReference type="Pfam" id="PF00580">
    <property type="entry name" value="UvrD-helicase"/>
    <property type="match status" value="1"/>
</dbReference>
<feature type="domain" description="UvrD-like helicase ATP-binding" evidence="17">
    <location>
        <begin position="8"/>
        <end position="286"/>
    </location>
</feature>
<dbReference type="PANTHER" id="PTHR11070:SF2">
    <property type="entry name" value="ATP-DEPENDENT DNA HELICASE SRS2"/>
    <property type="match status" value="1"/>
</dbReference>
<comment type="catalytic activity">
    <reaction evidence="14">
        <text>ATP + H2O = ADP + phosphate + H(+)</text>
        <dbReference type="Rhea" id="RHEA:13065"/>
        <dbReference type="ChEBI" id="CHEBI:15377"/>
        <dbReference type="ChEBI" id="CHEBI:15378"/>
        <dbReference type="ChEBI" id="CHEBI:30616"/>
        <dbReference type="ChEBI" id="CHEBI:43474"/>
        <dbReference type="ChEBI" id="CHEBI:456216"/>
        <dbReference type="EC" id="5.6.2.4"/>
    </reaction>
</comment>
<feature type="binding site" evidence="16">
    <location>
        <begin position="29"/>
        <end position="36"/>
    </location>
    <ligand>
        <name>ATP</name>
        <dbReference type="ChEBI" id="CHEBI:30616"/>
    </ligand>
</feature>
<dbReference type="PROSITE" id="PS51217">
    <property type="entry name" value="UVRD_HELICASE_CTER"/>
    <property type="match status" value="1"/>
</dbReference>
<evidence type="ECO:0000313" key="20">
    <source>
        <dbReference type="Proteomes" id="UP000268973"/>
    </source>
</evidence>
<dbReference type="CDD" id="cd18807">
    <property type="entry name" value="SF1_C_UvrD"/>
    <property type="match status" value="1"/>
</dbReference>
<dbReference type="GO" id="GO:0000725">
    <property type="term" value="P:recombinational repair"/>
    <property type="evidence" value="ECO:0007669"/>
    <property type="project" value="TreeGrafter"/>
</dbReference>
<gene>
    <name evidence="19" type="primary">uvrD</name>
    <name evidence="19" type="ORF">EJ063_17460</name>
</gene>
<dbReference type="NCBIfam" id="TIGR01075">
    <property type="entry name" value="uvrD"/>
    <property type="match status" value="1"/>
</dbReference>
<evidence type="ECO:0000256" key="15">
    <source>
        <dbReference type="ARBA" id="ARBA00074869"/>
    </source>
</evidence>
<evidence type="ECO:0000256" key="14">
    <source>
        <dbReference type="ARBA" id="ARBA00048988"/>
    </source>
</evidence>
<evidence type="ECO:0000259" key="18">
    <source>
        <dbReference type="PROSITE" id="PS51217"/>
    </source>
</evidence>
<comment type="caution">
    <text evidence="19">The sequence shown here is derived from an EMBL/GenBank/DDBJ whole genome shotgun (WGS) entry which is preliminary data.</text>
</comment>